<name>A0AAP1GAY1_9BURK</name>
<sequence>MIADLSAIAVDLVELIRALELERADQLAQTVRRDAQRAHFEGRQQTVHALTLAIANAKMQRTKLFDAVATLPPSEQSRARHAVEGICRALFDEQIASMVTRKRQLSRPAR</sequence>
<dbReference type="Proteomes" id="UP000056450">
    <property type="component" value="Unassembled WGS sequence"/>
</dbReference>
<proteinExistence type="predicted"/>
<dbReference type="AlphaFoldDB" id="A0AAP1GAY1"/>
<evidence type="ECO:0000313" key="1">
    <source>
        <dbReference type="EMBL" id="KVA08809.1"/>
    </source>
</evidence>
<dbReference type="KEGG" id="blat:WK25_19005"/>
<protein>
    <submittedName>
        <fullName evidence="1">Uncharacterized protein</fullName>
    </submittedName>
</protein>
<dbReference type="RefSeq" id="WP_059545573.1">
    <property type="nucleotide sequence ID" value="NZ_CBCPGW010000022.1"/>
</dbReference>
<dbReference type="EMBL" id="LOTQ01000019">
    <property type="protein sequence ID" value="KVA08809.1"/>
    <property type="molecule type" value="Genomic_DNA"/>
</dbReference>
<organism evidence="1 2">
    <name type="scientific">Burkholderia latens</name>
    <dbReference type="NCBI Taxonomy" id="488446"/>
    <lineage>
        <taxon>Bacteria</taxon>
        <taxon>Pseudomonadati</taxon>
        <taxon>Pseudomonadota</taxon>
        <taxon>Betaproteobacteria</taxon>
        <taxon>Burkholderiales</taxon>
        <taxon>Burkholderiaceae</taxon>
        <taxon>Burkholderia</taxon>
        <taxon>Burkholderia cepacia complex</taxon>
    </lineage>
</organism>
<comment type="caution">
    <text evidence="1">The sequence shown here is derived from an EMBL/GenBank/DDBJ whole genome shotgun (WGS) entry which is preliminary data.</text>
</comment>
<gene>
    <name evidence="1" type="ORF">WI41_14280</name>
</gene>
<reference evidence="1 2" key="1">
    <citation type="submission" date="2015-11" db="EMBL/GenBank/DDBJ databases">
        <title>Expanding the genomic diversity of Burkholderia species for the development of highly accurate diagnostics.</title>
        <authorList>
            <person name="Sahl J."/>
            <person name="Keim P."/>
            <person name="Wagner D."/>
        </authorList>
    </citation>
    <scope>NUCLEOTIDE SEQUENCE [LARGE SCALE GENOMIC DNA]</scope>
    <source>
        <strain evidence="1 2">RF32-BP12</strain>
    </source>
</reference>
<evidence type="ECO:0000313" key="2">
    <source>
        <dbReference type="Proteomes" id="UP000056450"/>
    </source>
</evidence>
<accession>A0AAP1GAY1</accession>